<dbReference type="Proteomes" id="UP000805193">
    <property type="component" value="Unassembled WGS sequence"/>
</dbReference>
<evidence type="ECO:0000313" key="2">
    <source>
        <dbReference type="Proteomes" id="UP000805193"/>
    </source>
</evidence>
<comment type="caution">
    <text evidence="1">The sequence shown here is derived from an EMBL/GenBank/DDBJ whole genome shotgun (WGS) entry which is preliminary data.</text>
</comment>
<organism evidence="1 2">
    <name type="scientific">Ixodes persulcatus</name>
    <name type="common">Taiga tick</name>
    <dbReference type="NCBI Taxonomy" id="34615"/>
    <lineage>
        <taxon>Eukaryota</taxon>
        <taxon>Metazoa</taxon>
        <taxon>Ecdysozoa</taxon>
        <taxon>Arthropoda</taxon>
        <taxon>Chelicerata</taxon>
        <taxon>Arachnida</taxon>
        <taxon>Acari</taxon>
        <taxon>Parasitiformes</taxon>
        <taxon>Ixodida</taxon>
        <taxon>Ixodoidea</taxon>
        <taxon>Ixodidae</taxon>
        <taxon>Ixodinae</taxon>
        <taxon>Ixodes</taxon>
    </lineage>
</organism>
<reference evidence="1 2" key="1">
    <citation type="journal article" date="2020" name="Cell">
        <title>Large-Scale Comparative Analyses of Tick Genomes Elucidate Their Genetic Diversity and Vector Capacities.</title>
        <authorList>
            <consortium name="Tick Genome and Microbiome Consortium (TIGMIC)"/>
            <person name="Jia N."/>
            <person name="Wang J."/>
            <person name="Shi W."/>
            <person name="Du L."/>
            <person name="Sun Y."/>
            <person name="Zhan W."/>
            <person name="Jiang J.F."/>
            <person name="Wang Q."/>
            <person name="Zhang B."/>
            <person name="Ji P."/>
            <person name="Bell-Sakyi L."/>
            <person name="Cui X.M."/>
            <person name="Yuan T.T."/>
            <person name="Jiang B.G."/>
            <person name="Yang W.F."/>
            <person name="Lam T.T."/>
            <person name="Chang Q.C."/>
            <person name="Ding S.J."/>
            <person name="Wang X.J."/>
            <person name="Zhu J.G."/>
            <person name="Ruan X.D."/>
            <person name="Zhao L."/>
            <person name="Wei J.T."/>
            <person name="Ye R.Z."/>
            <person name="Que T.C."/>
            <person name="Du C.H."/>
            <person name="Zhou Y.H."/>
            <person name="Cheng J.X."/>
            <person name="Dai P.F."/>
            <person name="Guo W.B."/>
            <person name="Han X.H."/>
            <person name="Huang E.J."/>
            <person name="Li L.F."/>
            <person name="Wei W."/>
            <person name="Gao Y.C."/>
            <person name="Liu J.Z."/>
            <person name="Shao H.Z."/>
            <person name="Wang X."/>
            <person name="Wang C.C."/>
            <person name="Yang T.C."/>
            <person name="Huo Q.B."/>
            <person name="Li W."/>
            <person name="Chen H.Y."/>
            <person name="Chen S.E."/>
            <person name="Zhou L.G."/>
            <person name="Ni X.B."/>
            <person name="Tian J.H."/>
            <person name="Sheng Y."/>
            <person name="Liu T."/>
            <person name="Pan Y.S."/>
            <person name="Xia L.Y."/>
            <person name="Li J."/>
            <person name="Zhao F."/>
            <person name="Cao W.C."/>
        </authorList>
    </citation>
    <scope>NUCLEOTIDE SEQUENCE [LARGE SCALE GENOMIC DNA]</scope>
    <source>
        <strain evidence="1">Iper-2018</strain>
    </source>
</reference>
<name>A0AC60QMT3_IXOPE</name>
<protein>
    <submittedName>
        <fullName evidence="1">Uncharacterized protein</fullName>
    </submittedName>
</protein>
<gene>
    <name evidence="1" type="ORF">HPB47_017637</name>
</gene>
<keyword evidence="2" id="KW-1185">Reference proteome</keyword>
<dbReference type="EMBL" id="JABSTQ010006572">
    <property type="protein sequence ID" value="KAG0437032.1"/>
    <property type="molecule type" value="Genomic_DNA"/>
</dbReference>
<sequence length="257" mass="28106">MTKDPLCLDKLLKVTEIRKGDEVYPLQPYKALSGNQCRGIIYLKGEGNDVAPESLTTDICSRTNTIVAARPLGRKGNTILVTFEGRTLPRKVSYLNEVLNVNEYRPRLLVCFQGHGLGHKKDVCPKNLTRCGSCGSVHYGMEECSQTPKSINCGGAHLGTSNDCPKSAIPPRKPAKRTEASQQRGQEPESNGAASTQQNTGMSYAAAAMRTQQPTVIPAFMPQESEALKYNVRSLNERLTQEETQLAGITQALNKIL</sequence>
<proteinExistence type="predicted"/>
<accession>A0AC60QMT3</accession>
<evidence type="ECO:0000313" key="1">
    <source>
        <dbReference type="EMBL" id="KAG0437032.1"/>
    </source>
</evidence>